<feature type="chain" id="PRO_5039275785" description="Phosphate-binding protein" evidence="6">
    <location>
        <begin position="28"/>
        <end position="375"/>
    </location>
</feature>
<dbReference type="GO" id="GO:0043190">
    <property type="term" value="C:ATP-binding cassette (ABC) transporter complex"/>
    <property type="evidence" value="ECO:0007669"/>
    <property type="project" value="InterPro"/>
</dbReference>
<evidence type="ECO:0000256" key="6">
    <source>
        <dbReference type="SAM" id="SignalP"/>
    </source>
</evidence>
<dbReference type="SUPFAM" id="SSF53850">
    <property type="entry name" value="Periplasmic binding protein-like II"/>
    <property type="match status" value="1"/>
</dbReference>
<evidence type="ECO:0000313" key="8">
    <source>
        <dbReference type="EMBL" id="PUA81460.1"/>
    </source>
</evidence>
<sequence>MNRSSNRLALVPGAAALALSISLTACGAGNETDANADSGSDTTTETGTLSGELNGAGASSQEKAMEAWSVGFQGLNPDVTLNYNPLGSGDGRTQFIEGGTLFAGTDSYFSDDEGELTAANERCGTDIIEVPAYVSPIAVMFNLDGVDSLDLDADTIAQIFDQKITTWNDPAIADQNPDADLPDTPITTVHRQDDSGTTKNFTDYLGKASKSWSYEAEDAFPVKGGVAAEGTSGVVAAVTNGKGTIGYADDSQVKDAGLSVVNVKVGDEYVAPSAEAAAKVVAVSPAAEGRSDTDMAVDVDRTTTEAGAYPVILLSYLVACQTYDTAEDADLVKGFLEYVVSDEGQAAAAENAGSAPLDADTASRAQEIVGAIAAK</sequence>
<dbReference type="PANTHER" id="PTHR42996">
    <property type="entry name" value="PHOSPHATE-BINDING PROTEIN PSTS"/>
    <property type="match status" value="1"/>
</dbReference>
<dbReference type="OrthoDB" id="9801510at2"/>
<reference evidence="8 9" key="1">
    <citation type="submission" date="2018-03" db="EMBL/GenBank/DDBJ databases">
        <authorList>
            <person name="Keele B.F."/>
        </authorList>
    </citation>
    <scope>NUCLEOTIDE SEQUENCE [LARGE SCALE GENOMIC DNA]</scope>
    <source>
        <strain evidence="8 9">IB-3</strain>
    </source>
</reference>
<evidence type="ECO:0000256" key="1">
    <source>
        <dbReference type="ARBA" id="ARBA00008725"/>
    </source>
</evidence>
<evidence type="ECO:0000313" key="9">
    <source>
        <dbReference type="Proteomes" id="UP000244867"/>
    </source>
</evidence>
<gene>
    <name evidence="8" type="primary">pstS</name>
    <name evidence="8" type="ORF">C7S10_05075</name>
</gene>
<keyword evidence="2 4" id="KW-0813">Transport</keyword>
<keyword evidence="3 4" id="KW-0592">Phosphate transport</keyword>
<dbReference type="Proteomes" id="UP000244867">
    <property type="component" value="Unassembled WGS sequence"/>
</dbReference>
<dbReference type="PANTHER" id="PTHR42996:SF1">
    <property type="entry name" value="PHOSPHATE-BINDING PROTEIN PSTS"/>
    <property type="match status" value="1"/>
</dbReference>
<dbReference type="EMBL" id="PYXZ01000002">
    <property type="protein sequence ID" value="PUA81460.1"/>
    <property type="molecule type" value="Genomic_DNA"/>
</dbReference>
<dbReference type="Pfam" id="PF12849">
    <property type="entry name" value="PBP_like_2"/>
    <property type="match status" value="1"/>
</dbReference>
<dbReference type="InterPro" id="IPR005673">
    <property type="entry name" value="ABC_phos-bd_PstS"/>
</dbReference>
<feature type="region of interest" description="Disordered" evidence="5">
    <location>
        <begin position="30"/>
        <end position="60"/>
    </location>
</feature>
<accession>A0A2R7YYL1</accession>
<protein>
    <recommendedName>
        <fullName evidence="4">Phosphate-binding protein</fullName>
    </recommendedName>
</protein>
<feature type="region of interest" description="Disordered" evidence="5">
    <location>
        <begin position="176"/>
        <end position="195"/>
    </location>
</feature>
<feature type="domain" description="PBP" evidence="7">
    <location>
        <begin position="43"/>
        <end position="343"/>
    </location>
</feature>
<dbReference type="CDD" id="cd13565">
    <property type="entry name" value="PBP2_PstS"/>
    <property type="match status" value="1"/>
</dbReference>
<feature type="compositionally biased region" description="Low complexity" evidence="5">
    <location>
        <begin position="37"/>
        <end position="53"/>
    </location>
</feature>
<dbReference type="RefSeq" id="WP_108343354.1">
    <property type="nucleotide sequence ID" value="NZ_PYXZ01000002.1"/>
</dbReference>
<evidence type="ECO:0000256" key="3">
    <source>
        <dbReference type="ARBA" id="ARBA00022592"/>
    </source>
</evidence>
<dbReference type="InterPro" id="IPR050962">
    <property type="entry name" value="Phosphate-bind_PstS"/>
</dbReference>
<dbReference type="GO" id="GO:0042301">
    <property type="term" value="F:phosphate ion binding"/>
    <property type="evidence" value="ECO:0007669"/>
    <property type="project" value="InterPro"/>
</dbReference>
<dbReference type="PIRSF" id="PIRSF002756">
    <property type="entry name" value="PstS"/>
    <property type="match status" value="1"/>
</dbReference>
<keyword evidence="9" id="KW-1185">Reference proteome</keyword>
<organism evidence="8 9">
    <name type="scientific">Nocardioides currus</name>
    <dbReference type="NCBI Taxonomy" id="2133958"/>
    <lineage>
        <taxon>Bacteria</taxon>
        <taxon>Bacillati</taxon>
        <taxon>Actinomycetota</taxon>
        <taxon>Actinomycetes</taxon>
        <taxon>Propionibacteriales</taxon>
        <taxon>Nocardioidaceae</taxon>
        <taxon>Nocardioides</taxon>
    </lineage>
</organism>
<evidence type="ECO:0000256" key="5">
    <source>
        <dbReference type="SAM" id="MobiDB-lite"/>
    </source>
</evidence>
<feature type="signal peptide" evidence="6">
    <location>
        <begin position="1"/>
        <end position="27"/>
    </location>
</feature>
<comment type="similarity">
    <text evidence="1 4">Belongs to the PstS family.</text>
</comment>
<dbReference type="PROSITE" id="PS51257">
    <property type="entry name" value="PROKAR_LIPOPROTEIN"/>
    <property type="match status" value="1"/>
</dbReference>
<keyword evidence="6" id="KW-0732">Signal</keyword>
<comment type="caution">
    <text evidence="8">The sequence shown here is derived from an EMBL/GenBank/DDBJ whole genome shotgun (WGS) entry which is preliminary data.</text>
</comment>
<evidence type="ECO:0000259" key="7">
    <source>
        <dbReference type="Pfam" id="PF12849"/>
    </source>
</evidence>
<evidence type="ECO:0000256" key="4">
    <source>
        <dbReference type="PIRNR" id="PIRNR002756"/>
    </source>
</evidence>
<dbReference type="GO" id="GO:0035435">
    <property type="term" value="P:phosphate ion transmembrane transport"/>
    <property type="evidence" value="ECO:0007669"/>
    <property type="project" value="InterPro"/>
</dbReference>
<dbReference type="InterPro" id="IPR024370">
    <property type="entry name" value="PBP_domain"/>
</dbReference>
<dbReference type="NCBIfam" id="TIGR00975">
    <property type="entry name" value="3a0107s03"/>
    <property type="match status" value="1"/>
</dbReference>
<proteinExistence type="inferred from homology"/>
<dbReference type="Gene3D" id="3.40.190.10">
    <property type="entry name" value="Periplasmic binding protein-like II"/>
    <property type="match status" value="2"/>
</dbReference>
<dbReference type="AlphaFoldDB" id="A0A2R7YYL1"/>
<evidence type="ECO:0000256" key="2">
    <source>
        <dbReference type="ARBA" id="ARBA00022448"/>
    </source>
</evidence>
<name>A0A2R7YYL1_9ACTN</name>